<evidence type="ECO:0000313" key="1">
    <source>
        <dbReference type="EMBL" id="KAJ2894471.1"/>
    </source>
</evidence>
<protein>
    <submittedName>
        <fullName evidence="1">Uncharacterized protein</fullName>
    </submittedName>
</protein>
<sequence length="445" mass="49581">MPRQSSRPARNNTATTSHNNTATTSCCNHSKPRFPAGFPESVEGFEELADACAKQWYRRHQDEPLGPGPRGVLKAIARLTARDDEPSQRYESERIGFKQVLAQKQASAEHLVATRLTFEGLQKDLSAALKRTHDDDGKPWGNSNAIELLKGAVEQSRKDFGFARESHGFAVKAEERACHRLEMAEQARDMAAAASSNRAELIREFASLLGEFEVGLLDDNPIVEPLLKPVQPVWTDEGTKPSLKRFKKNAPPLSVFVDTGFQVCVRRRQIGYCNVKADEPADTVVVGDTSKLGHLLPSHHCPNEAAGVGYFSALVSPRVETLFFKLKSDAYYRYIEGNPTQHADAFLQVMTKNSKDVWVLSSVTLEAKKPYSADMQPTTEAGEMIDWVEAAGFHNKEFGESILRQIHGYMRKGHCRAPKAVRGSINPDFGVVTDINYYWFLKDTV</sequence>
<organism evidence="1 2">
    <name type="scientific">Coemansia aciculifera</name>
    <dbReference type="NCBI Taxonomy" id="417176"/>
    <lineage>
        <taxon>Eukaryota</taxon>
        <taxon>Fungi</taxon>
        <taxon>Fungi incertae sedis</taxon>
        <taxon>Zoopagomycota</taxon>
        <taxon>Kickxellomycotina</taxon>
        <taxon>Kickxellomycetes</taxon>
        <taxon>Kickxellales</taxon>
        <taxon>Kickxellaceae</taxon>
        <taxon>Coemansia</taxon>
    </lineage>
</organism>
<dbReference type="Proteomes" id="UP001139981">
    <property type="component" value="Unassembled WGS sequence"/>
</dbReference>
<evidence type="ECO:0000313" key="2">
    <source>
        <dbReference type="Proteomes" id="UP001139981"/>
    </source>
</evidence>
<dbReference type="EMBL" id="JANBVB010000409">
    <property type="protein sequence ID" value="KAJ2894471.1"/>
    <property type="molecule type" value="Genomic_DNA"/>
</dbReference>
<reference evidence="1" key="1">
    <citation type="submission" date="2022-07" db="EMBL/GenBank/DDBJ databases">
        <title>Phylogenomic reconstructions and comparative analyses of Kickxellomycotina fungi.</title>
        <authorList>
            <person name="Reynolds N.K."/>
            <person name="Stajich J.E."/>
            <person name="Barry K."/>
            <person name="Grigoriev I.V."/>
            <person name="Crous P."/>
            <person name="Smith M.E."/>
        </authorList>
    </citation>
    <scope>NUCLEOTIDE SEQUENCE</scope>
    <source>
        <strain evidence="1">CBS 190363</strain>
    </source>
</reference>
<keyword evidence="2" id="KW-1185">Reference proteome</keyword>
<accession>A0ACC1M4U9</accession>
<gene>
    <name evidence="1" type="ORF">IWW38_002571</name>
</gene>
<proteinExistence type="predicted"/>
<name>A0ACC1M4U9_9FUNG</name>
<comment type="caution">
    <text evidence="1">The sequence shown here is derived from an EMBL/GenBank/DDBJ whole genome shotgun (WGS) entry which is preliminary data.</text>
</comment>